<feature type="domain" description="GH15-like" evidence="12">
    <location>
        <begin position="214"/>
        <end position="582"/>
    </location>
</feature>
<evidence type="ECO:0000256" key="9">
    <source>
        <dbReference type="ARBA" id="ARBA00031637"/>
    </source>
</evidence>
<protein>
    <recommendedName>
        <fullName evidence="4">Trehalase</fullName>
        <ecNumber evidence="3">3.2.1.28</ecNumber>
    </recommendedName>
    <alternativeName>
        <fullName evidence="8">Alpha,alpha-trehalase</fullName>
    </alternativeName>
    <alternativeName>
        <fullName evidence="9">Alpha,alpha-trehalose glucohydrolase</fullName>
    </alternativeName>
</protein>
<evidence type="ECO:0000256" key="10">
    <source>
        <dbReference type="ARBA" id="ARBA00053030"/>
    </source>
</evidence>
<dbReference type="Pfam" id="PF19291">
    <property type="entry name" value="TREH_N"/>
    <property type="match status" value="1"/>
</dbReference>
<keyword evidence="7" id="KW-0326">Glycosidase</keyword>
<comment type="pathway">
    <text evidence="11">Glycan degradation; trehalose degradation; D-glucose from alpha,alpha-trehalose: step 1/1.</text>
</comment>
<accession>A0A329QKJ1</accession>
<proteinExistence type="inferred from homology"/>
<comment type="catalytic activity">
    <reaction evidence="1">
        <text>alpha,alpha-trehalose + H2O = alpha-D-glucose + beta-D-glucose</text>
        <dbReference type="Rhea" id="RHEA:32675"/>
        <dbReference type="ChEBI" id="CHEBI:15377"/>
        <dbReference type="ChEBI" id="CHEBI:15903"/>
        <dbReference type="ChEBI" id="CHEBI:16551"/>
        <dbReference type="ChEBI" id="CHEBI:17925"/>
        <dbReference type="EC" id="3.2.1.28"/>
    </reaction>
</comment>
<dbReference type="FunFam" id="1.50.10.10:FF:000005">
    <property type="entry name" value="Glycosyl hydrolase, glucoamylase"/>
    <property type="match status" value="1"/>
</dbReference>
<dbReference type="PANTHER" id="PTHR31616:SF0">
    <property type="entry name" value="GLUCAN 1,4-ALPHA-GLUCOSIDASE"/>
    <property type="match status" value="1"/>
</dbReference>
<evidence type="ECO:0000256" key="3">
    <source>
        <dbReference type="ARBA" id="ARBA00012757"/>
    </source>
</evidence>
<evidence type="ECO:0000259" key="12">
    <source>
        <dbReference type="Pfam" id="PF00723"/>
    </source>
</evidence>
<evidence type="ECO:0000256" key="8">
    <source>
        <dbReference type="ARBA" id="ARBA00030473"/>
    </source>
</evidence>
<dbReference type="Pfam" id="PF00723">
    <property type="entry name" value="Glyco_hydro_15"/>
    <property type="match status" value="1"/>
</dbReference>
<dbReference type="Proteomes" id="UP000250462">
    <property type="component" value="Unassembled WGS sequence"/>
</dbReference>
<name>A0A329QKJ1_9ACTN</name>
<evidence type="ECO:0000256" key="5">
    <source>
        <dbReference type="ARBA" id="ARBA00022801"/>
    </source>
</evidence>
<comment type="caution">
    <text evidence="14">The sequence shown here is derived from an EMBL/GenBank/DDBJ whole genome shotgun (WGS) entry which is preliminary data.</text>
</comment>
<evidence type="ECO:0000256" key="11">
    <source>
        <dbReference type="ARBA" id="ARBA00060615"/>
    </source>
</evidence>
<keyword evidence="6" id="KW-0119">Carbohydrate metabolism</keyword>
<comment type="similarity">
    <text evidence="2">Belongs to the glycosyl hydrolase 15 family.</text>
</comment>
<dbReference type="InterPro" id="IPR045582">
    <property type="entry name" value="Trehalase-like_N"/>
</dbReference>
<dbReference type="GO" id="GO:0004555">
    <property type="term" value="F:alpha,alpha-trehalase activity"/>
    <property type="evidence" value="ECO:0007669"/>
    <property type="project" value="UniProtKB-EC"/>
</dbReference>
<evidence type="ECO:0000256" key="7">
    <source>
        <dbReference type="ARBA" id="ARBA00023295"/>
    </source>
</evidence>
<evidence type="ECO:0000256" key="6">
    <source>
        <dbReference type="ARBA" id="ARBA00023277"/>
    </source>
</evidence>
<evidence type="ECO:0000259" key="13">
    <source>
        <dbReference type="Pfam" id="PF19291"/>
    </source>
</evidence>
<evidence type="ECO:0000256" key="2">
    <source>
        <dbReference type="ARBA" id="ARBA00006188"/>
    </source>
</evidence>
<dbReference type="OrthoDB" id="3902805at2"/>
<organism evidence="14 15">
    <name type="scientific">Phytoactinopolyspora halophila</name>
    <dbReference type="NCBI Taxonomy" id="1981511"/>
    <lineage>
        <taxon>Bacteria</taxon>
        <taxon>Bacillati</taxon>
        <taxon>Actinomycetota</taxon>
        <taxon>Actinomycetes</taxon>
        <taxon>Jiangellales</taxon>
        <taxon>Jiangellaceae</taxon>
        <taxon>Phytoactinopolyspora</taxon>
    </lineage>
</organism>
<dbReference type="InterPro" id="IPR012341">
    <property type="entry name" value="6hp_glycosidase-like_sf"/>
</dbReference>
<evidence type="ECO:0000313" key="14">
    <source>
        <dbReference type="EMBL" id="RAW12411.1"/>
    </source>
</evidence>
<keyword evidence="5 14" id="KW-0378">Hydrolase</keyword>
<dbReference type="RefSeq" id="WP_112259093.1">
    <property type="nucleotide sequence ID" value="NZ_QMIG01000016.1"/>
</dbReference>
<reference evidence="14 15" key="1">
    <citation type="submission" date="2018-06" db="EMBL/GenBank/DDBJ databases">
        <title>Phytoactinopolyspora halophila sp. nov., a novel halophilic actinomycete isolated from a saline soil in China.</title>
        <authorList>
            <person name="Tang S.-K."/>
        </authorList>
    </citation>
    <scope>NUCLEOTIDE SEQUENCE [LARGE SCALE GENOMIC DNA]</scope>
    <source>
        <strain evidence="14 15">YIM 96934</strain>
    </source>
</reference>
<dbReference type="EMBL" id="QMIG01000016">
    <property type="protein sequence ID" value="RAW12411.1"/>
    <property type="molecule type" value="Genomic_DNA"/>
</dbReference>
<gene>
    <name evidence="14" type="ORF">DPM12_14685</name>
</gene>
<dbReference type="InterPro" id="IPR008928">
    <property type="entry name" value="6-hairpin_glycosidase_sf"/>
</dbReference>
<dbReference type="GO" id="GO:0005993">
    <property type="term" value="P:trehalose catabolic process"/>
    <property type="evidence" value="ECO:0007669"/>
    <property type="project" value="UniProtKB-ARBA"/>
</dbReference>
<sequence>MTGRIEDHGLIGDLHTAALVDRDGTIDWLCLPRFDSAACFAALLGEPRNGFWQIAPTGAGRATRRRYRRDTLILEQEWDTPDGSVRLIDFMPPSNGFHDLVRIVEGLSGRVTLHSELRLRFDYGRSVPWVHRTRGTVAGIAGPDAVTLRSDAPTYGRFLATHADTTVEAGQRVSFVLSWHPSHMPPPEPTDPLDELEQTEKFWTDWSSSCTYDGPYREAVMRSLLTLKALTYQPTGGIVAAPTTSLPETLGGVRNWDYRYCWLRDSAFTLDALIRSGYTEEARAWRDWLLRAIGGNPGDLQIMYGVAGERRLPEHELGWLSGYEDSLPVRIGNAAAEQLQVDVYGEIMDTLARGRAHGLPFESDAWSVQEHLLRHLEQRWQEPDEGLWEVRGPRRHFVHSKVMAWVAADRAVQTIQQGIAPGDVDRWRALRASIHADVLKHGYDPVRNTFTQYYGSSTLDASLLQIPLVGFLPPDDPRIVGTVDAVAKELSTDTGLIMRYDPRVEVDGLPGIEGAFLACTFWLVEALYLTGRQERARELYEYLLSLRNDLGLLAEEYDVTNQRMVGNFPQAFSHIPLVTAAYLMSDMPGPATGRA</sequence>
<evidence type="ECO:0000256" key="4">
    <source>
        <dbReference type="ARBA" id="ARBA00019905"/>
    </source>
</evidence>
<comment type="cofactor">
    <cofactor evidence="10">
        <name>phosphate</name>
        <dbReference type="ChEBI" id="CHEBI:43474"/>
    </cofactor>
</comment>
<dbReference type="EC" id="3.2.1.28" evidence="3"/>
<feature type="domain" description="Trehalase-like N-terminal" evidence="13">
    <location>
        <begin position="4"/>
        <end position="150"/>
    </location>
</feature>
<evidence type="ECO:0000256" key="1">
    <source>
        <dbReference type="ARBA" id="ARBA00001576"/>
    </source>
</evidence>
<dbReference type="Gene3D" id="1.50.10.10">
    <property type="match status" value="1"/>
</dbReference>
<dbReference type="AlphaFoldDB" id="A0A329QKJ1"/>
<dbReference type="SUPFAM" id="SSF48208">
    <property type="entry name" value="Six-hairpin glycosidases"/>
    <property type="match status" value="1"/>
</dbReference>
<dbReference type="InterPro" id="IPR011613">
    <property type="entry name" value="GH15-like"/>
</dbReference>
<keyword evidence="15" id="KW-1185">Reference proteome</keyword>
<evidence type="ECO:0000313" key="15">
    <source>
        <dbReference type="Proteomes" id="UP000250462"/>
    </source>
</evidence>
<dbReference type="PANTHER" id="PTHR31616">
    <property type="entry name" value="TREHALASE"/>
    <property type="match status" value="1"/>
</dbReference>